<accession>A0ABX8RDB6</accession>
<sequence>MELTPCSYFFKLAKYFIKSLIAYCLKKDEELEKLYYRTMDIHIEYIEKYCNEIEKEERLKERIYELLALIALRAQTDTLRIKNKTYKGLKLRENIMQNFYIELWIIGKKLYLYIYEKCGENEELVPFSIDIPYLLRLDQVYFALKNKRIPGLLSLLYESRK</sequence>
<dbReference type="RefSeq" id="WP_218283763.1">
    <property type="nucleotide sequence ID" value="NZ_CP078093.1"/>
</dbReference>
<dbReference type="EMBL" id="CP078093">
    <property type="protein sequence ID" value="QXM07073.1"/>
    <property type="molecule type" value="Genomic_DNA"/>
</dbReference>
<keyword evidence="2" id="KW-1185">Reference proteome</keyword>
<evidence type="ECO:0000313" key="1">
    <source>
        <dbReference type="EMBL" id="QXM07073.1"/>
    </source>
</evidence>
<evidence type="ECO:0000313" key="2">
    <source>
        <dbReference type="Proteomes" id="UP000886818"/>
    </source>
</evidence>
<name>A0ABX8RDB6_9CLOT</name>
<organism evidence="1 2">
    <name type="scientific">Crassaminicella indica</name>
    <dbReference type="NCBI Taxonomy" id="2855394"/>
    <lineage>
        <taxon>Bacteria</taxon>
        <taxon>Bacillati</taxon>
        <taxon>Bacillota</taxon>
        <taxon>Clostridia</taxon>
        <taxon>Eubacteriales</taxon>
        <taxon>Clostridiaceae</taxon>
        <taxon>Crassaminicella</taxon>
    </lineage>
</organism>
<gene>
    <name evidence="1" type="ORF">KVH43_05020</name>
</gene>
<reference evidence="1" key="1">
    <citation type="submission" date="2021-07" db="EMBL/GenBank/DDBJ databases">
        <title>Complete genome sequence of Crassaminicella sp. 143-21, isolated from a deep-sea hydrothermal vent.</title>
        <authorList>
            <person name="Li X."/>
        </authorList>
    </citation>
    <scope>NUCLEOTIDE SEQUENCE</scope>
    <source>
        <strain evidence="1">143-21</strain>
    </source>
</reference>
<dbReference type="Proteomes" id="UP000886818">
    <property type="component" value="Chromosome"/>
</dbReference>
<proteinExistence type="predicted"/>
<protein>
    <submittedName>
        <fullName evidence="1">Uncharacterized protein</fullName>
    </submittedName>
</protein>